<comment type="caution">
    <text evidence="1">The sequence shown here is derived from an EMBL/GenBank/DDBJ whole genome shotgun (WGS) entry which is preliminary data.</text>
</comment>
<gene>
    <name evidence="1" type="primary">Acey_s0708.g1718</name>
    <name evidence="1" type="ORF">Y032_0708g1718</name>
</gene>
<evidence type="ECO:0000313" key="1">
    <source>
        <dbReference type="EMBL" id="EYC38585.1"/>
    </source>
</evidence>
<evidence type="ECO:0000313" key="2">
    <source>
        <dbReference type="Proteomes" id="UP000024635"/>
    </source>
</evidence>
<protein>
    <submittedName>
        <fullName evidence="1">Uncharacterized protein</fullName>
    </submittedName>
</protein>
<organism evidence="1 2">
    <name type="scientific">Ancylostoma ceylanicum</name>
    <dbReference type="NCBI Taxonomy" id="53326"/>
    <lineage>
        <taxon>Eukaryota</taxon>
        <taxon>Metazoa</taxon>
        <taxon>Ecdysozoa</taxon>
        <taxon>Nematoda</taxon>
        <taxon>Chromadorea</taxon>
        <taxon>Rhabditida</taxon>
        <taxon>Rhabditina</taxon>
        <taxon>Rhabditomorpha</taxon>
        <taxon>Strongyloidea</taxon>
        <taxon>Ancylostomatidae</taxon>
        <taxon>Ancylostomatinae</taxon>
        <taxon>Ancylostoma</taxon>
    </lineage>
</organism>
<reference evidence="2" key="1">
    <citation type="journal article" date="2015" name="Nat. Genet.">
        <title>The genome and transcriptome of the zoonotic hookworm Ancylostoma ceylanicum identify infection-specific gene families.</title>
        <authorList>
            <person name="Schwarz E.M."/>
            <person name="Hu Y."/>
            <person name="Antoshechkin I."/>
            <person name="Miller M.M."/>
            <person name="Sternberg P.W."/>
            <person name="Aroian R.V."/>
        </authorList>
    </citation>
    <scope>NUCLEOTIDE SEQUENCE</scope>
    <source>
        <strain evidence="2">HY135</strain>
    </source>
</reference>
<sequence>MASTDTDKIIEIILIIISPVMCSPSTAMDFVSNDGACLADGVPIMKEGELAHRADKEGLRGDRCRDVASAIRIAGCTGMTCSSRAV</sequence>
<keyword evidence="2" id="KW-1185">Reference proteome</keyword>
<dbReference type="AlphaFoldDB" id="A0A016WG47"/>
<proteinExistence type="predicted"/>
<name>A0A016WG47_9BILA</name>
<accession>A0A016WG47</accession>
<dbReference type="Proteomes" id="UP000024635">
    <property type="component" value="Unassembled WGS sequence"/>
</dbReference>
<dbReference type="EMBL" id="JARK01000308">
    <property type="protein sequence ID" value="EYC38585.1"/>
    <property type="molecule type" value="Genomic_DNA"/>
</dbReference>